<dbReference type="GO" id="GO:0032259">
    <property type="term" value="P:methylation"/>
    <property type="evidence" value="ECO:0007669"/>
    <property type="project" value="UniProtKB-KW"/>
</dbReference>
<dbReference type="EMBL" id="SSSN01000001">
    <property type="protein sequence ID" value="THG36414.1"/>
    <property type="molecule type" value="Genomic_DNA"/>
</dbReference>
<dbReference type="InterPro" id="IPR029063">
    <property type="entry name" value="SAM-dependent_MTases_sf"/>
</dbReference>
<evidence type="ECO:0000313" key="3">
    <source>
        <dbReference type="Proteomes" id="UP000307380"/>
    </source>
</evidence>
<gene>
    <name evidence="2" type="ORF">E6C70_00345</name>
</gene>
<dbReference type="OrthoDB" id="9795634at2"/>
<proteinExistence type="predicted"/>
<organism evidence="2 3">
    <name type="scientific">Orlajensenia flava</name>
    <dbReference type="NCBI Taxonomy" id="2565934"/>
    <lineage>
        <taxon>Bacteria</taxon>
        <taxon>Bacillati</taxon>
        <taxon>Actinomycetota</taxon>
        <taxon>Actinomycetes</taxon>
        <taxon>Micrococcales</taxon>
        <taxon>Microbacteriaceae</taxon>
        <taxon>Orlajensenia</taxon>
    </lineage>
</organism>
<dbReference type="CDD" id="cd02440">
    <property type="entry name" value="AdoMet_MTases"/>
    <property type="match status" value="1"/>
</dbReference>
<keyword evidence="2" id="KW-0808">Transferase</keyword>
<reference evidence="2 3" key="1">
    <citation type="submission" date="2019-04" db="EMBL/GenBank/DDBJ databases">
        <authorList>
            <person name="Jiang L."/>
        </authorList>
    </citation>
    <scope>NUCLEOTIDE SEQUENCE [LARGE SCALE GENOMIC DNA]</scope>
    <source>
        <strain evidence="2 3">YIM 131861</strain>
    </source>
</reference>
<dbReference type="PANTHER" id="PTHR43861">
    <property type="entry name" value="TRANS-ACONITATE 2-METHYLTRANSFERASE-RELATED"/>
    <property type="match status" value="1"/>
</dbReference>
<dbReference type="Proteomes" id="UP000307380">
    <property type="component" value="Unassembled WGS sequence"/>
</dbReference>
<keyword evidence="3" id="KW-1185">Reference proteome</keyword>
<dbReference type="RefSeq" id="WP_136421146.1">
    <property type="nucleotide sequence ID" value="NZ_SSSN01000001.1"/>
</dbReference>
<name>A0A4S4G0E6_9MICO</name>
<dbReference type="InterPro" id="IPR025714">
    <property type="entry name" value="Methyltranfer_dom"/>
</dbReference>
<comment type="caution">
    <text evidence="2">The sequence shown here is derived from an EMBL/GenBank/DDBJ whole genome shotgun (WGS) entry which is preliminary data.</text>
</comment>
<feature type="domain" description="Methyltransferase" evidence="1">
    <location>
        <begin position="41"/>
        <end position="151"/>
    </location>
</feature>
<accession>A0A4S4G0E6</accession>
<dbReference type="GO" id="GO:0008168">
    <property type="term" value="F:methyltransferase activity"/>
    <property type="evidence" value="ECO:0007669"/>
    <property type="project" value="UniProtKB-KW"/>
</dbReference>
<evidence type="ECO:0000259" key="1">
    <source>
        <dbReference type="Pfam" id="PF13847"/>
    </source>
</evidence>
<dbReference type="PANTHER" id="PTHR43861:SF1">
    <property type="entry name" value="TRANS-ACONITATE 2-METHYLTRANSFERASE"/>
    <property type="match status" value="1"/>
</dbReference>
<dbReference type="Pfam" id="PF13847">
    <property type="entry name" value="Methyltransf_31"/>
    <property type="match status" value="1"/>
</dbReference>
<evidence type="ECO:0000313" key="2">
    <source>
        <dbReference type="EMBL" id="THG36414.1"/>
    </source>
</evidence>
<keyword evidence="2" id="KW-0489">Methyltransferase</keyword>
<sequence length="279" mass="30757">MSSQLTQRDEYTLGHHESVLRTHLWRTAENSAAYLLPSIRPDSRILDLGCGPGTISVDFARIAFAGSVIGMDAETSVVAHARAHAADVGVDNIEFLQGDVYSLPFPDESFDIVHAHQLLQHVARPVDVLKEAFRVLKTDGLMAARDVDYGGVAWYPRLPGLDEWMTVYRAVHVWNGGDPDAGRSLKAWAHAAGFSNVDVTASIWSFASETEREWWGGAWAERVRESTFASHAIESGLANIEALERIRTAWLSWVASPDSTYLMPHGEIIARKASVGHEP</sequence>
<dbReference type="AlphaFoldDB" id="A0A4S4G0E6"/>
<dbReference type="Gene3D" id="3.40.50.150">
    <property type="entry name" value="Vaccinia Virus protein VP39"/>
    <property type="match status" value="1"/>
</dbReference>
<protein>
    <submittedName>
        <fullName evidence="2">Methyltransferase domain-containing protein</fullName>
    </submittedName>
</protein>
<dbReference type="SUPFAM" id="SSF53335">
    <property type="entry name" value="S-adenosyl-L-methionine-dependent methyltransferases"/>
    <property type="match status" value="1"/>
</dbReference>